<feature type="region of interest" description="Disordered" evidence="1">
    <location>
        <begin position="87"/>
        <end position="107"/>
    </location>
</feature>
<proteinExistence type="predicted"/>
<accession>A0ABR2I7D0</accession>
<dbReference type="Proteomes" id="UP001470230">
    <property type="component" value="Unassembled WGS sequence"/>
</dbReference>
<protein>
    <submittedName>
        <fullName evidence="2">Uncharacterized protein</fullName>
    </submittedName>
</protein>
<feature type="region of interest" description="Disordered" evidence="1">
    <location>
        <begin position="1"/>
        <end position="75"/>
    </location>
</feature>
<keyword evidence="3" id="KW-1185">Reference proteome</keyword>
<dbReference type="EMBL" id="JAPFFF010000019">
    <property type="protein sequence ID" value="KAK8857830.1"/>
    <property type="molecule type" value="Genomic_DNA"/>
</dbReference>
<feature type="compositionally biased region" description="Basic and acidic residues" evidence="1">
    <location>
        <begin position="1"/>
        <end position="14"/>
    </location>
</feature>
<gene>
    <name evidence="2" type="ORF">M9Y10_012924</name>
</gene>
<reference evidence="2 3" key="1">
    <citation type="submission" date="2024-04" db="EMBL/GenBank/DDBJ databases">
        <title>Tritrichomonas musculus Genome.</title>
        <authorList>
            <person name="Alves-Ferreira E."/>
            <person name="Grigg M."/>
            <person name="Lorenzi H."/>
            <person name="Galac M."/>
        </authorList>
    </citation>
    <scope>NUCLEOTIDE SEQUENCE [LARGE SCALE GENOMIC DNA]</scope>
    <source>
        <strain evidence="2 3">EAF2021</strain>
    </source>
</reference>
<sequence length="161" mass="18571">MQDSNKEDDQKKSDSFQFPSFDSAPQGDDVVSKSNTLSINIEEEEEDKFEFPQNENQKVTPEFSFSDFPPIDGSNSQIDAFQFSFDNFQPDQQNDQSTFTFDANDDANSKKEEEQLYQKFVSLISNPCFEYQGKPLKELFKQDDNTESIDAAYDLLIQAYK</sequence>
<evidence type="ECO:0000313" key="2">
    <source>
        <dbReference type="EMBL" id="KAK8857830.1"/>
    </source>
</evidence>
<feature type="compositionally biased region" description="Low complexity" evidence="1">
    <location>
        <begin position="87"/>
        <end position="97"/>
    </location>
</feature>
<name>A0ABR2I7D0_9EUKA</name>
<organism evidence="2 3">
    <name type="scientific">Tritrichomonas musculus</name>
    <dbReference type="NCBI Taxonomy" id="1915356"/>
    <lineage>
        <taxon>Eukaryota</taxon>
        <taxon>Metamonada</taxon>
        <taxon>Parabasalia</taxon>
        <taxon>Tritrichomonadida</taxon>
        <taxon>Tritrichomonadidae</taxon>
        <taxon>Tritrichomonas</taxon>
    </lineage>
</organism>
<evidence type="ECO:0000313" key="3">
    <source>
        <dbReference type="Proteomes" id="UP001470230"/>
    </source>
</evidence>
<evidence type="ECO:0000256" key="1">
    <source>
        <dbReference type="SAM" id="MobiDB-lite"/>
    </source>
</evidence>
<comment type="caution">
    <text evidence="2">The sequence shown here is derived from an EMBL/GenBank/DDBJ whole genome shotgun (WGS) entry which is preliminary data.</text>
</comment>